<comment type="caution">
    <text evidence="2">The sequence shown here is derived from an EMBL/GenBank/DDBJ whole genome shotgun (WGS) entry which is preliminary data.</text>
</comment>
<accession>A0ABD2ND60</accession>
<evidence type="ECO:0000256" key="1">
    <source>
        <dbReference type="SAM" id="MobiDB-lite"/>
    </source>
</evidence>
<feature type="non-terminal residue" evidence="2">
    <location>
        <position position="70"/>
    </location>
</feature>
<dbReference type="Proteomes" id="UP001516400">
    <property type="component" value="Unassembled WGS sequence"/>
</dbReference>
<proteinExistence type="predicted"/>
<name>A0ABD2ND60_9CUCU</name>
<evidence type="ECO:0000313" key="2">
    <source>
        <dbReference type="EMBL" id="KAL3276673.1"/>
    </source>
</evidence>
<organism evidence="2 3">
    <name type="scientific">Cryptolaemus montrouzieri</name>
    <dbReference type="NCBI Taxonomy" id="559131"/>
    <lineage>
        <taxon>Eukaryota</taxon>
        <taxon>Metazoa</taxon>
        <taxon>Ecdysozoa</taxon>
        <taxon>Arthropoda</taxon>
        <taxon>Hexapoda</taxon>
        <taxon>Insecta</taxon>
        <taxon>Pterygota</taxon>
        <taxon>Neoptera</taxon>
        <taxon>Endopterygota</taxon>
        <taxon>Coleoptera</taxon>
        <taxon>Polyphaga</taxon>
        <taxon>Cucujiformia</taxon>
        <taxon>Coccinelloidea</taxon>
        <taxon>Coccinellidae</taxon>
        <taxon>Scymninae</taxon>
        <taxon>Scymnini</taxon>
        <taxon>Cryptolaemus</taxon>
    </lineage>
</organism>
<sequence>MSFSNFFIESDSAEELDFEHSETDSTALSSSSDNETDSNQSQNDIFDEWTKINIETDVPAASTCFGFTAR</sequence>
<feature type="region of interest" description="Disordered" evidence="1">
    <location>
        <begin position="1"/>
        <end position="43"/>
    </location>
</feature>
<protein>
    <submittedName>
        <fullName evidence="2">Uncharacterized protein</fullName>
    </submittedName>
</protein>
<feature type="compositionally biased region" description="Low complexity" evidence="1">
    <location>
        <begin position="24"/>
        <end position="33"/>
    </location>
</feature>
<keyword evidence="3" id="KW-1185">Reference proteome</keyword>
<dbReference type="EMBL" id="JABFTP020000103">
    <property type="protein sequence ID" value="KAL3276673.1"/>
    <property type="molecule type" value="Genomic_DNA"/>
</dbReference>
<dbReference type="AlphaFoldDB" id="A0ABD2ND60"/>
<reference evidence="2 3" key="1">
    <citation type="journal article" date="2021" name="BMC Biol.">
        <title>Horizontally acquired antibacterial genes associated with adaptive radiation of ladybird beetles.</title>
        <authorList>
            <person name="Li H.S."/>
            <person name="Tang X.F."/>
            <person name="Huang Y.H."/>
            <person name="Xu Z.Y."/>
            <person name="Chen M.L."/>
            <person name="Du X.Y."/>
            <person name="Qiu B.Y."/>
            <person name="Chen P.T."/>
            <person name="Zhang W."/>
            <person name="Slipinski A."/>
            <person name="Escalona H.E."/>
            <person name="Waterhouse R.M."/>
            <person name="Zwick A."/>
            <person name="Pang H."/>
        </authorList>
    </citation>
    <scope>NUCLEOTIDE SEQUENCE [LARGE SCALE GENOMIC DNA]</scope>
    <source>
        <strain evidence="2">SYSU2018</strain>
    </source>
</reference>
<gene>
    <name evidence="2" type="ORF">HHI36_012043</name>
</gene>
<evidence type="ECO:0000313" key="3">
    <source>
        <dbReference type="Proteomes" id="UP001516400"/>
    </source>
</evidence>